<protein>
    <submittedName>
        <fullName evidence="7">GMC family oxidoreductase</fullName>
    </submittedName>
</protein>
<evidence type="ECO:0000256" key="4">
    <source>
        <dbReference type="ARBA" id="ARBA00023002"/>
    </source>
</evidence>
<dbReference type="SUPFAM" id="SSF54373">
    <property type="entry name" value="FAD-linked reductases, C-terminal domain"/>
    <property type="match status" value="1"/>
</dbReference>
<evidence type="ECO:0000256" key="2">
    <source>
        <dbReference type="ARBA" id="ARBA00022630"/>
    </source>
</evidence>
<feature type="domain" description="Glucose-methanol-choline oxidoreductase N-terminal" evidence="5">
    <location>
        <begin position="233"/>
        <end position="344"/>
    </location>
</feature>
<accession>A0ABS1X095</accession>
<evidence type="ECO:0000256" key="3">
    <source>
        <dbReference type="ARBA" id="ARBA00022827"/>
    </source>
</evidence>
<reference evidence="7 8" key="1">
    <citation type="journal article" date="2021" name="Int. J. Syst. Evol. Microbiol.">
        <title>Steroidobacter gossypii sp. nov., isolated from soil of cotton cropping field.</title>
        <authorList>
            <person name="Huang R."/>
            <person name="Yang S."/>
            <person name="Zhen C."/>
            <person name="Liu W."/>
        </authorList>
    </citation>
    <scope>NUCLEOTIDE SEQUENCE [LARGE SCALE GENOMIC DNA]</scope>
    <source>
        <strain evidence="7 8">S1-65</strain>
    </source>
</reference>
<dbReference type="RefSeq" id="WP_203168757.1">
    <property type="nucleotide sequence ID" value="NZ_JAEVLS010000004.1"/>
</dbReference>
<proteinExistence type="inferred from homology"/>
<keyword evidence="2" id="KW-0285">Flavoprotein</keyword>
<gene>
    <name evidence="7" type="ORF">JM946_18070</name>
</gene>
<dbReference type="Pfam" id="PF05199">
    <property type="entry name" value="GMC_oxred_C"/>
    <property type="match status" value="1"/>
</dbReference>
<keyword evidence="8" id="KW-1185">Reference proteome</keyword>
<evidence type="ECO:0000259" key="5">
    <source>
        <dbReference type="Pfam" id="PF00732"/>
    </source>
</evidence>
<dbReference type="InterPro" id="IPR000172">
    <property type="entry name" value="GMC_OxRdtase_N"/>
</dbReference>
<keyword evidence="4" id="KW-0560">Oxidoreductase</keyword>
<dbReference type="PANTHER" id="PTHR46056:SF12">
    <property type="entry name" value="LONG-CHAIN-ALCOHOL OXIDASE"/>
    <property type="match status" value="1"/>
</dbReference>
<feature type="domain" description="Glucose-methanol-choline oxidoreductase C-terminal" evidence="6">
    <location>
        <begin position="446"/>
        <end position="568"/>
    </location>
</feature>
<name>A0ABS1X095_9GAMM</name>
<dbReference type="EMBL" id="JAEVLS010000004">
    <property type="protein sequence ID" value="MBM0106641.1"/>
    <property type="molecule type" value="Genomic_DNA"/>
</dbReference>
<keyword evidence="3" id="KW-0274">FAD</keyword>
<evidence type="ECO:0000256" key="1">
    <source>
        <dbReference type="ARBA" id="ARBA00010790"/>
    </source>
</evidence>
<comment type="similarity">
    <text evidence="1">Belongs to the GMC oxidoreductase family.</text>
</comment>
<comment type="caution">
    <text evidence="7">The sequence shown here is derived from an EMBL/GenBank/DDBJ whole genome shotgun (WGS) entry which is preliminary data.</text>
</comment>
<evidence type="ECO:0000313" key="8">
    <source>
        <dbReference type="Proteomes" id="UP000661077"/>
    </source>
</evidence>
<dbReference type="Pfam" id="PF00732">
    <property type="entry name" value="GMC_oxred_N"/>
    <property type="match status" value="1"/>
</dbReference>
<evidence type="ECO:0000313" key="7">
    <source>
        <dbReference type="EMBL" id="MBM0106641.1"/>
    </source>
</evidence>
<dbReference type="Gene3D" id="3.50.50.60">
    <property type="entry name" value="FAD/NAD(P)-binding domain"/>
    <property type="match status" value="2"/>
</dbReference>
<dbReference type="InterPro" id="IPR036188">
    <property type="entry name" value="FAD/NAD-bd_sf"/>
</dbReference>
<evidence type="ECO:0000259" key="6">
    <source>
        <dbReference type="Pfam" id="PF05199"/>
    </source>
</evidence>
<dbReference type="PANTHER" id="PTHR46056">
    <property type="entry name" value="LONG-CHAIN-ALCOHOL OXIDASE"/>
    <property type="match status" value="1"/>
</dbReference>
<dbReference type="InterPro" id="IPR007867">
    <property type="entry name" value="GMC_OxRtase_C"/>
</dbReference>
<dbReference type="Proteomes" id="UP000661077">
    <property type="component" value="Unassembled WGS sequence"/>
</dbReference>
<organism evidence="7 8">
    <name type="scientific">Steroidobacter gossypii</name>
    <dbReference type="NCBI Taxonomy" id="2805490"/>
    <lineage>
        <taxon>Bacteria</taxon>
        <taxon>Pseudomonadati</taxon>
        <taxon>Pseudomonadota</taxon>
        <taxon>Gammaproteobacteria</taxon>
        <taxon>Steroidobacterales</taxon>
        <taxon>Steroidobacteraceae</taxon>
        <taxon>Steroidobacter</taxon>
    </lineage>
</organism>
<sequence length="589" mass="65033">MATKLKPVDIAIVGLGWAGGILAKELASTGLKIVAFERGGPRATNPDFMAPQVHDELRYSRRHELIQNLRKETLTFRNDPSQRALPMRQLGSFLPGEGVGGAGTHWSGLHWRWTEWEHKMYSGTVAKYGKSIIPADMNLQDFPVDYHELEPYYDKFEKVCGTSGKAGNLQGKKIEGGNIFEAPRASEFPNPPLTQSHNMVLFEKAARNLGYHPFPVPASNASRPYTNPDGVALGQCHYCGMCTAYGCEANAKASPHFTVIPLAYKNPNFEARTNAYVMKVNLDSRRKRAVSVTYLDAGGREFEQPADLVILAAYVFGNVHLMLHSKIGKPYDFKRNTGVVGRNYSYQSMGGVGALFPKGTYFNPFMGSGALGTWIDDFNSDNPDFAKVGFIGGGGISSGSNSGAPIARHPVPPGSPRWGAGWKKAVVETYHRMTAVGNQGSVMSYRQNYLDLDPTYTDSFGRPMLRLTFDWQENEFRQMEYARGICASIAKEMGAEQVLSRRERGRYSIVPYQTTHNTGGTVFGDDPRTSAVNKYLQCWDVSNVFVVGSSVFPQNAGRNPTGPVGALAYRLADTLKDQYLKRPERLVTV</sequence>
<dbReference type="SUPFAM" id="SSF51905">
    <property type="entry name" value="FAD/NAD(P)-binding domain"/>
    <property type="match status" value="1"/>
</dbReference>